<evidence type="ECO:0000313" key="1">
    <source>
        <dbReference type="EMBL" id="KAK1143414.1"/>
    </source>
</evidence>
<proteinExistence type="predicted"/>
<sequence length="477" mass="54489">MALASTLSNMTCLDILRLLAVSLTVATLLRGVGVVVYRLFFHPLAKVPGPFFARAFYFYSFWYNMRGGRMYLQIPKLHEKYGPIVRITPNEIHLSDPEQCQKIYTVGSRYGKDPIFYGAFGTAKATFTTASPDLHHIKRSALNPFFSRKRVLDLEDIVRQKANKLISRMRQAFESTGHIDLHHGFRAISIDVITDYAFDQCYNFLDDEGFGVDFFNMMRGLGPAFWFFQQFPALQAMAARTPFWLARLTSGSLTRRMMHQQESYRHVQRVEDAVDRGEKVPRMTIFHQLLSADAAEGHVVPTVDDLTDEAYIILAAAADTTGNAMTIATYNVVRNPTIYDRLTTELREAFPDPDDDMDYVVLEKLPYLTAVIKEALRLSFGVIGRLPRVVPEPGAEFNNYQVPGGTVVSMSSWIMHHDQILFPDPERFDPDRWLDPDHSRYLDKYLLTFGKGSRQCVGMQYVAPNEFLCRNPPLINY</sequence>
<evidence type="ECO:0000313" key="2">
    <source>
        <dbReference type="Proteomes" id="UP001177260"/>
    </source>
</evidence>
<comment type="caution">
    <text evidence="1">The sequence shown here is derived from an EMBL/GenBank/DDBJ whole genome shotgun (WGS) entry which is preliminary data.</text>
</comment>
<keyword evidence="2" id="KW-1185">Reference proteome</keyword>
<gene>
    <name evidence="1" type="ORF">N8T08_006742</name>
</gene>
<dbReference type="Proteomes" id="UP001177260">
    <property type="component" value="Unassembled WGS sequence"/>
</dbReference>
<dbReference type="EMBL" id="JAOPJF010000040">
    <property type="protein sequence ID" value="KAK1143414.1"/>
    <property type="molecule type" value="Genomic_DNA"/>
</dbReference>
<name>A0ACC3B065_9EURO</name>
<reference evidence="1 2" key="1">
    <citation type="journal article" date="2023" name="ACS Omega">
        <title>Identification of the Neoaspergillic Acid Biosynthesis Gene Cluster by Establishing an In Vitro CRISPR-Ribonucleoprotein Genetic System in Aspergillus melleus.</title>
        <authorList>
            <person name="Yuan B."/>
            <person name="Grau M.F."/>
            <person name="Murata R.M."/>
            <person name="Torok T."/>
            <person name="Venkateswaran K."/>
            <person name="Stajich J.E."/>
            <person name="Wang C.C.C."/>
        </authorList>
    </citation>
    <scope>NUCLEOTIDE SEQUENCE [LARGE SCALE GENOMIC DNA]</scope>
    <source>
        <strain evidence="1 2">IMV 1140</strain>
    </source>
</reference>
<accession>A0ACC3B065</accession>
<organism evidence="1 2">
    <name type="scientific">Aspergillus melleus</name>
    <dbReference type="NCBI Taxonomy" id="138277"/>
    <lineage>
        <taxon>Eukaryota</taxon>
        <taxon>Fungi</taxon>
        <taxon>Dikarya</taxon>
        <taxon>Ascomycota</taxon>
        <taxon>Pezizomycotina</taxon>
        <taxon>Eurotiomycetes</taxon>
        <taxon>Eurotiomycetidae</taxon>
        <taxon>Eurotiales</taxon>
        <taxon>Aspergillaceae</taxon>
        <taxon>Aspergillus</taxon>
        <taxon>Aspergillus subgen. Circumdati</taxon>
    </lineage>
</organism>
<protein>
    <submittedName>
        <fullName evidence="1">Uncharacterized protein</fullName>
    </submittedName>
</protein>